<proteinExistence type="predicted"/>
<dbReference type="EMBL" id="LIIK01000019">
    <property type="protein sequence ID" value="KQM08854.1"/>
    <property type="molecule type" value="Genomic_DNA"/>
</dbReference>
<keyword evidence="1" id="KW-1133">Transmembrane helix</keyword>
<evidence type="ECO:0000256" key="1">
    <source>
        <dbReference type="SAM" id="Phobius"/>
    </source>
</evidence>
<keyword evidence="3" id="KW-1185">Reference proteome</keyword>
<reference evidence="2" key="1">
    <citation type="submission" date="2015-08" db="EMBL/GenBank/DDBJ databases">
        <title>Candidatus Bacteriodes Periocalifornicus.</title>
        <authorList>
            <person name="McLean J.S."/>
            <person name="Kelley S."/>
        </authorList>
    </citation>
    <scope>NUCLEOTIDE SEQUENCE [LARGE SCALE GENOMIC DNA]</scope>
    <source>
        <strain evidence="2">12B</strain>
    </source>
</reference>
<keyword evidence="1" id="KW-0812">Transmembrane</keyword>
<organism evidence="2 3">
    <name type="scientific">Candidatus [Bacteroides] periocalifornicus</name>
    <dbReference type="NCBI Taxonomy" id="1702214"/>
    <lineage>
        <taxon>Bacteria</taxon>
        <taxon>Pseudomonadati</taxon>
        <taxon>Bacteroidota</taxon>
    </lineage>
</organism>
<keyword evidence="1" id="KW-0472">Membrane</keyword>
<dbReference type="PATRIC" id="fig|1702214.3.peg.1999"/>
<dbReference type="AlphaFoldDB" id="A0A0Q4B908"/>
<comment type="caution">
    <text evidence="2">The sequence shown here is derived from an EMBL/GenBank/DDBJ whole genome shotgun (WGS) entry which is preliminary data.</text>
</comment>
<protein>
    <submittedName>
        <fullName evidence="2">Uncharacterized protein</fullName>
    </submittedName>
</protein>
<evidence type="ECO:0000313" key="2">
    <source>
        <dbReference type="EMBL" id="KQM08854.1"/>
    </source>
</evidence>
<evidence type="ECO:0000313" key="3">
    <source>
        <dbReference type="Proteomes" id="UP000054172"/>
    </source>
</evidence>
<name>A0A0Q4B908_9BACT</name>
<dbReference type="Proteomes" id="UP000054172">
    <property type="component" value="Unassembled WGS sequence"/>
</dbReference>
<gene>
    <name evidence="2" type="ORF">AL399_04945</name>
</gene>
<feature type="transmembrane region" description="Helical" evidence="1">
    <location>
        <begin position="12"/>
        <end position="29"/>
    </location>
</feature>
<accession>A0A0Q4B908</accession>
<sequence>MPLSILKVNQISFYVLFINIGYAITSSIGPTRLMDMEVIALDSRIYASVTLKEADSDCL</sequence>